<feature type="transmembrane region" description="Helical" evidence="8">
    <location>
        <begin position="321"/>
        <end position="338"/>
    </location>
</feature>
<protein>
    <recommendedName>
        <fullName evidence="9">Fe/B12 periplasmic-binding domain-containing protein</fullName>
    </recommendedName>
</protein>
<evidence type="ECO:0000256" key="1">
    <source>
        <dbReference type="ARBA" id="ARBA00004651"/>
    </source>
</evidence>
<keyword evidence="11" id="KW-1185">Reference proteome</keyword>
<dbReference type="InterPro" id="IPR000522">
    <property type="entry name" value="ABC_transptr_permease_BtuC"/>
</dbReference>
<dbReference type="GO" id="GO:0033214">
    <property type="term" value="P:siderophore-iron import into cell"/>
    <property type="evidence" value="ECO:0007669"/>
    <property type="project" value="TreeGrafter"/>
</dbReference>
<proteinExistence type="inferred from homology"/>
<evidence type="ECO:0000256" key="2">
    <source>
        <dbReference type="ARBA" id="ARBA00007935"/>
    </source>
</evidence>
<evidence type="ECO:0000256" key="8">
    <source>
        <dbReference type="SAM" id="Phobius"/>
    </source>
</evidence>
<comment type="subcellular location">
    <subcellularLocation>
        <location evidence="1">Cell membrane</location>
        <topology evidence="1">Multi-pass membrane protein</topology>
    </subcellularLocation>
</comment>
<keyword evidence="6 8" id="KW-1133">Transmembrane helix</keyword>
<feature type="transmembrane region" description="Helical" evidence="8">
    <location>
        <begin position="350"/>
        <end position="369"/>
    </location>
</feature>
<evidence type="ECO:0000256" key="6">
    <source>
        <dbReference type="ARBA" id="ARBA00022989"/>
    </source>
</evidence>
<feature type="transmembrane region" description="Helical" evidence="8">
    <location>
        <begin position="408"/>
        <end position="428"/>
    </location>
</feature>
<dbReference type="CDD" id="cd01148">
    <property type="entry name" value="TroA_a"/>
    <property type="match status" value="1"/>
</dbReference>
<dbReference type="Pfam" id="PF01497">
    <property type="entry name" value="Peripla_BP_2"/>
    <property type="match status" value="1"/>
</dbReference>
<dbReference type="InterPro" id="IPR037294">
    <property type="entry name" value="ABC_BtuC-like"/>
</dbReference>
<dbReference type="AlphaFoldDB" id="A0AA36N3T0"/>
<dbReference type="PANTHER" id="PTHR30472">
    <property type="entry name" value="FERRIC ENTEROBACTIN TRANSPORT SYSTEM PERMEASE PROTEIN"/>
    <property type="match status" value="1"/>
</dbReference>
<comment type="caution">
    <text evidence="10">The sequence shown here is derived from an EMBL/GenBank/DDBJ whole genome shotgun (WGS) entry which is preliminary data.</text>
</comment>
<dbReference type="Pfam" id="PF01032">
    <property type="entry name" value="FecCD"/>
    <property type="match status" value="1"/>
</dbReference>
<sequence>MAFPVTVDSCGTLVTFEAAPGRMVVHDINMADMAFALGLQDRMVGVTGISGWYKTSAEFDERRGDIPELAPKYPTMENLVAAEPDLFFAGWYYGMRPGGEVTPETLEAQGIKTLVLTESCIHLDQDRPAASMDLLFDDTLRLGKVFGKEAEARALVDDWTSKLEAIRQSVPEGEATRVFLYDSGEDQPFTAGKYAITTAMIEAAGGTNVTGDMETSWGRTSWEAVAAANPEFLILLDYQGGDGAEGLLAFLKAHPVMSQTDAVKNERYVTLRYEELTPGPANIDAIGKIAKALSRSLTGAYGEAGPTPIDRIVVDLRLPRALLAVMVGAGLGVVGCLLQTVTRNDLADPFLFGLSSGAAAGAVLVITVTGDVLGIWTLPIAAFVGGMLASAIVLVLVARLRDQGPARLILAGLAVSFLFMAVTNYLVFAGDQRAAHSVLFWTLGGLGLARWDLLPIALAGAVVIFVFAQVSYRRLDALLAGDDTARTLGVNVDAMRRITFLVCAFATAAFVSITGVIGFVGLMVPHLARGFVGPMHKGLIIMSAIIGACLLLASDIAARTLLMPQELPIGIVTTALGAVFVLGLLRRL</sequence>
<evidence type="ECO:0000256" key="5">
    <source>
        <dbReference type="ARBA" id="ARBA00022692"/>
    </source>
</evidence>
<feature type="domain" description="Fe/B12 periplasmic-binding" evidence="9">
    <location>
        <begin position="22"/>
        <end position="301"/>
    </location>
</feature>
<dbReference type="PANTHER" id="PTHR30472:SF67">
    <property type="entry name" value="PERMEASE OF ABC TRANSPORTER-RELATED"/>
    <property type="match status" value="1"/>
</dbReference>
<dbReference type="GO" id="GO:0022857">
    <property type="term" value="F:transmembrane transporter activity"/>
    <property type="evidence" value="ECO:0007669"/>
    <property type="project" value="InterPro"/>
</dbReference>
<evidence type="ECO:0000256" key="4">
    <source>
        <dbReference type="ARBA" id="ARBA00022475"/>
    </source>
</evidence>
<evidence type="ECO:0000313" key="11">
    <source>
        <dbReference type="Proteomes" id="UP001178507"/>
    </source>
</evidence>
<keyword evidence="4" id="KW-1003">Cell membrane</keyword>
<evidence type="ECO:0000313" key="10">
    <source>
        <dbReference type="EMBL" id="CAJ1391313.1"/>
    </source>
</evidence>
<dbReference type="FunFam" id="1.10.3470.10:FF:000001">
    <property type="entry name" value="Vitamin B12 ABC transporter permease BtuC"/>
    <property type="match status" value="1"/>
</dbReference>
<dbReference type="CDD" id="cd06550">
    <property type="entry name" value="TM_ABC_iron-siderophores_like"/>
    <property type="match status" value="1"/>
</dbReference>
<dbReference type="SUPFAM" id="SSF53807">
    <property type="entry name" value="Helical backbone' metal receptor"/>
    <property type="match status" value="1"/>
</dbReference>
<dbReference type="Gene3D" id="3.40.50.1980">
    <property type="entry name" value="Nitrogenase molybdenum iron protein domain"/>
    <property type="match status" value="2"/>
</dbReference>
<feature type="transmembrane region" description="Helical" evidence="8">
    <location>
        <begin position="448"/>
        <end position="468"/>
    </location>
</feature>
<keyword evidence="7 8" id="KW-0472">Membrane</keyword>
<dbReference type="EMBL" id="CAUJNA010002223">
    <property type="protein sequence ID" value="CAJ1391313.1"/>
    <property type="molecule type" value="Genomic_DNA"/>
</dbReference>
<evidence type="ECO:0000256" key="3">
    <source>
        <dbReference type="ARBA" id="ARBA00022448"/>
    </source>
</evidence>
<feature type="transmembrane region" description="Helical" evidence="8">
    <location>
        <begin position="498"/>
        <end position="519"/>
    </location>
</feature>
<organism evidence="10 11">
    <name type="scientific">Effrenium voratum</name>
    <dbReference type="NCBI Taxonomy" id="2562239"/>
    <lineage>
        <taxon>Eukaryota</taxon>
        <taxon>Sar</taxon>
        <taxon>Alveolata</taxon>
        <taxon>Dinophyceae</taxon>
        <taxon>Suessiales</taxon>
        <taxon>Symbiodiniaceae</taxon>
        <taxon>Effrenium</taxon>
    </lineage>
</organism>
<dbReference type="SUPFAM" id="SSF81345">
    <property type="entry name" value="ABC transporter involved in vitamin B12 uptake, BtuC"/>
    <property type="match status" value="1"/>
</dbReference>
<keyword evidence="3" id="KW-0813">Transport</keyword>
<feature type="transmembrane region" description="Helical" evidence="8">
    <location>
        <begin position="539"/>
        <end position="558"/>
    </location>
</feature>
<accession>A0AA36N3T0</accession>
<name>A0AA36N3T0_9DINO</name>
<evidence type="ECO:0000259" key="9">
    <source>
        <dbReference type="PROSITE" id="PS50983"/>
    </source>
</evidence>
<reference evidence="10" key="1">
    <citation type="submission" date="2023-08" db="EMBL/GenBank/DDBJ databases">
        <authorList>
            <person name="Chen Y."/>
            <person name="Shah S."/>
            <person name="Dougan E. K."/>
            <person name="Thang M."/>
            <person name="Chan C."/>
        </authorList>
    </citation>
    <scope>NUCLEOTIDE SEQUENCE</scope>
</reference>
<dbReference type="Gene3D" id="1.10.3470.10">
    <property type="entry name" value="ABC transporter involved in vitamin B12 uptake, BtuC"/>
    <property type="match status" value="1"/>
</dbReference>
<comment type="similarity">
    <text evidence="2">Belongs to the binding-protein-dependent transport system permease family. FecCD subfamily.</text>
</comment>
<keyword evidence="5 8" id="KW-0812">Transmembrane</keyword>
<evidence type="ECO:0000256" key="7">
    <source>
        <dbReference type="ARBA" id="ARBA00023136"/>
    </source>
</evidence>
<feature type="transmembrane region" description="Helical" evidence="8">
    <location>
        <begin position="375"/>
        <end position="396"/>
    </location>
</feature>
<feature type="transmembrane region" description="Helical" evidence="8">
    <location>
        <begin position="567"/>
        <end position="585"/>
    </location>
</feature>
<dbReference type="PROSITE" id="PS50983">
    <property type="entry name" value="FE_B12_PBP"/>
    <property type="match status" value="1"/>
</dbReference>
<dbReference type="Proteomes" id="UP001178507">
    <property type="component" value="Unassembled WGS sequence"/>
</dbReference>
<gene>
    <name evidence="10" type="ORF">EVOR1521_LOCUS16577</name>
</gene>
<dbReference type="InterPro" id="IPR002491">
    <property type="entry name" value="ABC_transptr_periplasmic_BD"/>
</dbReference>
<dbReference type="GO" id="GO:0005886">
    <property type="term" value="C:plasma membrane"/>
    <property type="evidence" value="ECO:0007669"/>
    <property type="project" value="UniProtKB-SubCell"/>
</dbReference>